<name>A0ABP7ICN4_9ACTN</name>
<feature type="region of interest" description="Disordered" evidence="1">
    <location>
        <begin position="84"/>
        <end position="118"/>
    </location>
</feature>
<feature type="compositionally biased region" description="Pro residues" evidence="1">
    <location>
        <begin position="90"/>
        <end position="101"/>
    </location>
</feature>
<reference evidence="3" key="1">
    <citation type="journal article" date="2019" name="Int. J. Syst. Evol. Microbiol.">
        <title>The Global Catalogue of Microorganisms (GCM) 10K type strain sequencing project: providing services to taxonomists for standard genome sequencing and annotation.</title>
        <authorList>
            <consortium name="The Broad Institute Genomics Platform"/>
            <consortium name="The Broad Institute Genome Sequencing Center for Infectious Disease"/>
            <person name="Wu L."/>
            <person name="Ma J."/>
        </authorList>
    </citation>
    <scope>NUCLEOTIDE SEQUENCE [LARGE SCALE GENOMIC DNA]</scope>
    <source>
        <strain evidence="3">JCM 17138</strain>
    </source>
</reference>
<feature type="compositionally biased region" description="Polar residues" evidence="1">
    <location>
        <begin position="245"/>
        <end position="254"/>
    </location>
</feature>
<feature type="region of interest" description="Disordered" evidence="1">
    <location>
        <begin position="184"/>
        <end position="296"/>
    </location>
</feature>
<dbReference type="Proteomes" id="UP001501009">
    <property type="component" value="Unassembled WGS sequence"/>
</dbReference>
<dbReference type="EMBL" id="BAABDE010000022">
    <property type="protein sequence ID" value="GAA3815138.1"/>
    <property type="molecule type" value="Genomic_DNA"/>
</dbReference>
<feature type="compositionally biased region" description="Low complexity" evidence="1">
    <location>
        <begin position="255"/>
        <end position="269"/>
    </location>
</feature>
<accession>A0ABP7ICN4</accession>
<evidence type="ECO:0000313" key="2">
    <source>
        <dbReference type="EMBL" id="GAA3815138.1"/>
    </source>
</evidence>
<evidence type="ECO:0008006" key="4">
    <source>
        <dbReference type="Google" id="ProtNLM"/>
    </source>
</evidence>
<gene>
    <name evidence="2" type="ORF">GCM10022403_055920</name>
</gene>
<feature type="compositionally biased region" description="Low complexity" evidence="1">
    <location>
        <begin position="184"/>
        <end position="213"/>
    </location>
</feature>
<organism evidence="2 3">
    <name type="scientific">Streptomyces coacervatus</name>
    <dbReference type="NCBI Taxonomy" id="647381"/>
    <lineage>
        <taxon>Bacteria</taxon>
        <taxon>Bacillati</taxon>
        <taxon>Actinomycetota</taxon>
        <taxon>Actinomycetes</taxon>
        <taxon>Kitasatosporales</taxon>
        <taxon>Streptomycetaceae</taxon>
        <taxon>Streptomyces</taxon>
    </lineage>
</organism>
<comment type="caution">
    <text evidence="2">The sequence shown here is derived from an EMBL/GenBank/DDBJ whole genome shotgun (WGS) entry which is preliminary data.</text>
</comment>
<keyword evidence="3" id="KW-1185">Reference proteome</keyword>
<evidence type="ECO:0000256" key="1">
    <source>
        <dbReference type="SAM" id="MobiDB-lite"/>
    </source>
</evidence>
<sequence>MPGAALRVMRTAAGRRALQVVLLVGGLFALGFLCGEQAHAAEGAPAASASEAVSTAPADGVRSLTSSAVGTVGRLTNAAAVPATHTAPPAAEPKPTAPAAPAPADAKPDPGPAHPITESLSHLGAADQVLAPLTGDLVQSVGDRVVRPVGGLVEAVTAGLGRATAQIPPLSSLPALPGLPGSPSVPGLPGLPAQPGQILPAPVAQAPQPGAAGHSATDGAVDDRRSGARSSGTADGPRFAADVTVTANATHTASAQRPAGAGYAPAQQAPDRDPADASANRAAVDNGSSRHGDAHAVALNHRAPVRLVPGAAARAAAAGTRDRHRDIPVFPG</sequence>
<proteinExistence type="predicted"/>
<evidence type="ECO:0000313" key="3">
    <source>
        <dbReference type="Proteomes" id="UP001501009"/>
    </source>
</evidence>
<protein>
    <recommendedName>
        <fullName evidence="4">Secreted protein</fullName>
    </recommendedName>
</protein>